<reference evidence="1 2" key="1">
    <citation type="submission" date="2021-10" db="EMBL/GenBank/DDBJ databases">
        <title>Anaerobic single-cell dispensing facilitates the cultivation of human gut bacteria.</title>
        <authorList>
            <person name="Afrizal A."/>
        </authorList>
    </citation>
    <scope>NUCLEOTIDE SEQUENCE [LARGE SCALE GENOMIC DNA]</scope>
    <source>
        <strain evidence="1 2">CLA-AA-H244</strain>
    </source>
</reference>
<name>A0AAE3DJW3_9FIRM</name>
<dbReference type="RefSeq" id="WP_308727709.1">
    <property type="nucleotide sequence ID" value="NZ_JAJEQF010000003.1"/>
</dbReference>
<evidence type="ECO:0000313" key="1">
    <source>
        <dbReference type="EMBL" id="MCC2166635.1"/>
    </source>
</evidence>
<dbReference type="EMBL" id="JAJEQF010000003">
    <property type="protein sequence ID" value="MCC2166635.1"/>
    <property type="molecule type" value="Genomic_DNA"/>
</dbReference>
<dbReference type="Proteomes" id="UP001199355">
    <property type="component" value="Unassembled WGS sequence"/>
</dbReference>
<evidence type="ECO:0000313" key="2">
    <source>
        <dbReference type="Proteomes" id="UP001199355"/>
    </source>
</evidence>
<gene>
    <name evidence="1" type="ORF">LKD45_02780</name>
</gene>
<comment type="caution">
    <text evidence="1">The sequence shown here is derived from an EMBL/GenBank/DDBJ whole genome shotgun (WGS) entry which is preliminary data.</text>
</comment>
<dbReference type="AlphaFoldDB" id="A0AAE3DJW3"/>
<sequence length="286" mass="33658">MENSKKSIVSGNLFDKVYSGENYLIKDNKQNNVEKIAVLYFSSSGIYFPNTEEMFSKAFVENDKYEFLDSELKIKADKEIYIRDIAKQFYITGISQMCPDMDSLFQLLKKETEGFKVITVGSSAGGYAATLIGYLLNAELIYCFSGYFNLEIVDRETWFYVEKYKDDYSKNKYYKLKEYIKSNKTKLIYFYPKRLKDDVMQAEYLRKYKNEKMVIIGMNSGLHGVCIPKCVVKKLFESNYEVAFQKIKEYLDASKGKNTEVGILKYFFGKKWIYYAYKEKVYTKFK</sequence>
<keyword evidence="2" id="KW-1185">Reference proteome</keyword>
<proteinExistence type="predicted"/>
<organism evidence="1 2">
    <name type="scientific">Gallintestinimicrobium propionicum</name>
    <dbReference type="NCBI Taxonomy" id="2981770"/>
    <lineage>
        <taxon>Bacteria</taxon>
        <taxon>Bacillati</taxon>
        <taxon>Bacillota</taxon>
        <taxon>Clostridia</taxon>
        <taxon>Lachnospirales</taxon>
        <taxon>Lachnospiraceae</taxon>
        <taxon>Gallintestinimicrobium</taxon>
    </lineage>
</organism>
<accession>A0AAE3DJW3</accession>
<protein>
    <submittedName>
        <fullName evidence="1">Uncharacterized protein</fullName>
    </submittedName>
</protein>